<dbReference type="AlphaFoldDB" id="K6UNR4"/>
<dbReference type="Proteomes" id="UP000006319">
    <property type="component" value="Unassembled WGS sequence"/>
</dbReference>
<dbReference type="RefSeq" id="XP_004227951.1">
    <property type="nucleotide sequence ID" value="XM_004227903.1"/>
</dbReference>
<reference evidence="1 2" key="1">
    <citation type="journal article" date="2012" name="Nat. Genet.">
        <title>Plasmodium cynomolgi genome sequences provide insight into Plasmodium vivax and the monkey malaria clade.</title>
        <authorList>
            <person name="Tachibana S."/>
            <person name="Sullivan S.A."/>
            <person name="Kawai S."/>
            <person name="Nakamura S."/>
            <person name="Kim H.R."/>
            <person name="Goto N."/>
            <person name="Arisue N."/>
            <person name="Palacpac N.M.Q."/>
            <person name="Honma H."/>
            <person name="Yagi M."/>
            <person name="Tougan T."/>
            <person name="Katakai Y."/>
            <person name="Kaneko O."/>
            <person name="Mita T."/>
            <person name="Kita K."/>
            <person name="Yasutomi Y."/>
            <person name="Sutton P.L."/>
            <person name="Shakhbatyan R."/>
            <person name="Horii T."/>
            <person name="Yasunaga T."/>
            <person name="Barnwell J.W."/>
            <person name="Escalante A.A."/>
            <person name="Carlton J.M."/>
            <person name="Tanabe K."/>
        </authorList>
    </citation>
    <scope>NUCLEOTIDE SEQUENCE [LARGE SCALE GENOMIC DNA]</scope>
    <source>
        <strain evidence="1 2">B</strain>
    </source>
</reference>
<dbReference type="GeneID" id="14696275"/>
<protein>
    <recommendedName>
        <fullName evidence="3">CYIR protein</fullName>
    </recommendedName>
</protein>
<gene>
    <name evidence="1" type="ORF">PCYB_004820</name>
</gene>
<proteinExistence type="predicted"/>
<dbReference type="OrthoDB" id="10390314at2759"/>
<dbReference type="PhylomeDB" id="K6UNR4"/>
<dbReference type="KEGG" id="pcy:PCYB_004820"/>
<accession>K6UNR4</accession>
<organism evidence="1 2">
    <name type="scientific">Plasmodium cynomolgi (strain B)</name>
    <dbReference type="NCBI Taxonomy" id="1120755"/>
    <lineage>
        <taxon>Eukaryota</taxon>
        <taxon>Sar</taxon>
        <taxon>Alveolata</taxon>
        <taxon>Apicomplexa</taxon>
        <taxon>Aconoidasida</taxon>
        <taxon>Haemosporida</taxon>
        <taxon>Plasmodiidae</taxon>
        <taxon>Plasmodium</taxon>
        <taxon>Plasmodium (Plasmodium)</taxon>
    </lineage>
</organism>
<evidence type="ECO:0000313" key="2">
    <source>
        <dbReference type="Proteomes" id="UP000006319"/>
    </source>
</evidence>
<dbReference type="VEuPathDB" id="PlasmoDB:PCYB_004820"/>
<name>K6UNR4_PLACD</name>
<dbReference type="EMBL" id="DF157698">
    <property type="protein sequence ID" value="GAB69733.1"/>
    <property type="molecule type" value="Genomic_DNA"/>
</dbReference>
<evidence type="ECO:0000313" key="1">
    <source>
        <dbReference type="EMBL" id="GAB69733.1"/>
    </source>
</evidence>
<keyword evidence="2" id="KW-1185">Reference proteome</keyword>
<evidence type="ECO:0008006" key="3">
    <source>
        <dbReference type="Google" id="ProtNLM"/>
    </source>
</evidence>
<sequence>MDLPQLTKTYTFLNEILNKYDTFNNPVSNEDVNVNILNLCDNYNTFTTNLTLEQKHTCKKLLRNLLLCNDPQIVHPIKCCSILNFWLYFEMKKYRLSNGIINEIFELSYESINAEHKNKYCAPYDSSNEKLYKSEELIKLGIFIVNEDEFKILLNNKDYLKNCIFKRYFYECVNTYINLNGQSCPEEIKDITYNEDICSILANFRASYQSFLNEAKSKGYELPYLTSPNPYVVDSCTWKETNIESSSTVSNNLNKSISRSVPTAIGTMSAIPPFLALIM</sequence>